<proteinExistence type="predicted"/>
<accession>A0A645API1</accession>
<protein>
    <submittedName>
        <fullName evidence="1">Uncharacterized protein</fullName>
    </submittedName>
</protein>
<dbReference type="EMBL" id="VSSQ01015144">
    <property type="protein sequence ID" value="MPM55165.1"/>
    <property type="molecule type" value="Genomic_DNA"/>
</dbReference>
<name>A0A645API1_9ZZZZ</name>
<gene>
    <name evidence="1" type="ORF">SDC9_101958</name>
</gene>
<organism evidence="1">
    <name type="scientific">bioreactor metagenome</name>
    <dbReference type="NCBI Taxonomy" id="1076179"/>
    <lineage>
        <taxon>unclassified sequences</taxon>
        <taxon>metagenomes</taxon>
        <taxon>ecological metagenomes</taxon>
    </lineage>
</organism>
<comment type="caution">
    <text evidence="1">The sequence shown here is derived from an EMBL/GenBank/DDBJ whole genome shotgun (WGS) entry which is preliminary data.</text>
</comment>
<evidence type="ECO:0000313" key="1">
    <source>
        <dbReference type="EMBL" id="MPM55165.1"/>
    </source>
</evidence>
<dbReference type="AlphaFoldDB" id="A0A645API1"/>
<reference evidence="1" key="1">
    <citation type="submission" date="2019-08" db="EMBL/GenBank/DDBJ databases">
        <authorList>
            <person name="Kucharzyk K."/>
            <person name="Murdoch R.W."/>
            <person name="Higgins S."/>
            <person name="Loffler F."/>
        </authorList>
    </citation>
    <scope>NUCLEOTIDE SEQUENCE</scope>
</reference>
<sequence length="210" mass="22722">MVGHLIAEVVEVGDEGSSGKILGREADERTGEVHRLQILVAENGRVERGAKLLPVLLIQGVGELQVVEAHARLQRDATALRHGNRLDRLYPASLVAAVEIQYLSIIDTCLGKVEEVAVVIERDQAGELVVILGIALQSGDRIIAEACLPSCDQALLEAGSDRLLAPQAQKARSFGERAPILIKLEAKTLVEGSKLRIVKIIPHQRVPFAF</sequence>